<evidence type="ECO:0000256" key="7">
    <source>
        <dbReference type="SAM" id="SignalP"/>
    </source>
</evidence>
<dbReference type="GO" id="GO:0008270">
    <property type="term" value="F:zinc ion binding"/>
    <property type="evidence" value="ECO:0007669"/>
    <property type="project" value="UniProtKB-KW"/>
</dbReference>
<reference evidence="9 10" key="1">
    <citation type="journal article" date="2013" name="Genome Biol.">
        <title>The genome sequence of the most widely cultivated cacao type and its use to identify candidate genes regulating pod color.</title>
        <authorList>
            <person name="Motamayor J.C."/>
            <person name="Mockaitis K."/>
            <person name="Schmutz J."/>
            <person name="Haiminen N."/>
            <person name="Iii D.L."/>
            <person name="Cornejo O."/>
            <person name="Findley S.D."/>
            <person name="Zheng P."/>
            <person name="Utro F."/>
            <person name="Royaert S."/>
            <person name="Saski C."/>
            <person name="Jenkins J."/>
            <person name="Podicheti R."/>
            <person name="Zhao M."/>
            <person name="Scheffler B.E."/>
            <person name="Stack J.C."/>
            <person name="Feltus F.A."/>
            <person name="Mustiga G.M."/>
            <person name="Amores F."/>
            <person name="Phillips W."/>
            <person name="Marelli J.P."/>
            <person name="May G.D."/>
            <person name="Shapiro H."/>
            <person name="Ma J."/>
            <person name="Bustamante C.D."/>
            <person name="Schnell R.J."/>
            <person name="Main D."/>
            <person name="Gilbert D."/>
            <person name="Parida L."/>
            <person name="Kuhn D.N."/>
        </authorList>
    </citation>
    <scope>NUCLEOTIDE SEQUENCE [LARGE SCALE GENOMIC DNA]</scope>
    <source>
        <strain evidence="10">cv. Matina 1-6</strain>
    </source>
</reference>
<proteinExistence type="predicted"/>
<keyword evidence="3 5" id="KW-0863">Zinc-finger</keyword>
<dbReference type="eggNOG" id="KOG1813">
    <property type="taxonomic scope" value="Eukaryota"/>
</dbReference>
<evidence type="ECO:0000256" key="5">
    <source>
        <dbReference type="PROSITE-ProRule" id="PRU00723"/>
    </source>
</evidence>
<keyword evidence="2 7" id="KW-0732">Signal</keyword>
<dbReference type="PANTHER" id="PTHR12930:SF0">
    <property type="entry name" value="RING FINGER PROTEIN 113B"/>
    <property type="match status" value="1"/>
</dbReference>
<evidence type="ECO:0000259" key="8">
    <source>
        <dbReference type="PROSITE" id="PS50103"/>
    </source>
</evidence>
<gene>
    <name evidence="9" type="ORF">TCM_031427</name>
</gene>
<dbReference type="Gene3D" id="4.10.1000.10">
    <property type="entry name" value="Zinc finger, CCCH-type"/>
    <property type="match status" value="1"/>
</dbReference>
<dbReference type="Pfam" id="PF00642">
    <property type="entry name" value="zf-CCCH"/>
    <property type="match status" value="1"/>
</dbReference>
<name>A0A061F796_THECC</name>
<dbReference type="EMBL" id="CM001885">
    <property type="protein sequence ID" value="EOY12926.1"/>
    <property type="molecule type" value="Genomic_DNA"/>
</dbReference>
<feature type="region of interest" description="Disordered" evidence="6">
    <location>
        <begin position="96"/>
        <end position="120"/>
    </location>
</feature>
<dbReference type="GO" id="GO:0034247">
    <property type="term" value="P:snoRNA splicing"/>
    <property type="evidence" value="ECO:0000318"/>
    <property type="project" value="GO_Central"/>
</dbReference>
<evidence type="ECO:0000256" key="1">
    <source>
        <dbReference type="ARBA" id="ARBA00022723"/>
    </source>
</evidence>
<feature type="chain" id="PRO_5001597721" evidence="7">
    <location>
        <begin position="24"/>
        <end position="322"/>
    </location>
</feature>
<dbReference type="InterPro" id="IPR000571">
    <property type="entry name" value="Znf_CCCH"/>
</dbReference>
<dbReference type="Pfam" id="PF05617">
    <property type="entry name" value="Prolamin_like"/>
    <property type="match status" value="1"/>
</dbReference>
<dbReference type="STRING" id="3641.A0A061F796"/>
<evidence type="ECO:0000313" key="9">
    <source>
        <dbReference type="EMBL" id="EOY12926.1"/>
    </source>
</evidence>
<evidence type="ECO:0000256" key="4">
    <source>
        <dbReference type="ARBA" id="ARBA00022833"/>
    </source>
</evidence>
<dbReference type="Gramene" id="EOY12926">
    <property type="protein sequence ID" value="EOY12926"/>
    <property type="gene ID" value="TCM_031427"/>
</dbReference>
<dbReference type="Proteomes" id="UP000026915">
    <property type="component" value="Chromosome 7"/>
</dbReference>
<dbReference type="AlphaFoldDB" id="A0A061F796"/>
<dbReference type="PROSITE" id="PS50103">
    <property type="entry name" value="ZF_C3H1"/>
    <property type="match status" value="1"/>
</dbReference>
<keyword evidence="10" id="KW-1185">Reference proteome</keyword>
<evidence type="ECO:0000256" key="3">
    <source>
        <dbReference type="ARBA" id="ARBA00022771"/>
    </source>
</evidence>
<dbReference type="InterPro" id="IPR008502">
    <property type="entry name" value="Prolamin-like"/>
</dbReference>
<keyword evidence="1 5" id="KW-0479">Metal-binding</keyword>
<feature type="compositionally biased region" description="Low complexity" evidence="6">
    <location>
        <begin position="107"/>
        <end position="119"/>
    </location>
</feature>
<dbReference type="SMART" id="SM00356">
    <property type="entry name" value="ZnF_C3H1"/>
    <property type="match status" value="1"/>
</dbReference>
<feature type="zinc finger region" description="C3H1-type" evidence="5">
    <location>
        <begin position="269"/>
        <end position="297"/>
    </location>
</feature>
<feature type="signal peptide" evidence="7">
    <location>
        <begin position="1"/>
        <end position="23"/>
    </location>
</feature>
<evidence type="ECO:0000256" key="6">
    <source>
        <dbReference type="SAM" id="MobiDB-lite"/>
    </source>
</evidence>
<keyword evidence="4 5" id="KW-0862">Zinc</keyword>
<dbReference type="InterPro" id="IPR039971">
    <property type="entry name" value="CWC24-like"/>
</dbReference>
<dbReference type="InterPro" id="IPR036855">
    <property type="entry name" value="Znf_CCCH_sf"/>
</dbReference>
<sequence>MASFNVYVVFGVLVIMASRAVMARDVDPIKAKNCETKMTLHCVIEVLTSIFKIGIVTDNCCVELIGLGQFCHDALIKKTLQNPLFKNNDISMILSRDSSEPQYPGKEPQQSETEPQQSEVCNFFRKPTRGKNIRKRTINEDEDEGSRDETSLLHIHKKTVKPDNKLHFSTGPSKSAAATESTIESGKPVFLFESSKEIQVQNDSRATATLETETELTKDARATCEKVFKGMHGYVDGFRREQTVAIGKAGRSHGPRRDLAHIRVSARFDYQADICKDYKSTGYCGYGDSCKFVHDRGDYKSGWQLEKEWKAEDKARKRAYVI</sequence>
<protein>
    <submittedName>
        <fullName evidence="9">Zinc finger (CCCH-type/C3HC4-type RING finger) family protein, putative</fullName>
    </submittedName>
</protein>
<evidence type="ECO:0000256" key="2">
    <source>
        <dbReference type="ARBA" id="ARBA00022729"/>
    </source>
</evidence>
<dbReference type="SUPFAM" id="SSF90229">
    <property type="entry name" value="CCCH zinc finger"/>
    <property type="match status" value="1"/>
</dbReference>
<evidence type="ECO:0000313" key="10">
    <source>
        <dbReference type="Proteomes" id="UP000026915"/>
    </source>
</evidence>
<dbReference type="GO" id="GO:0005684">
    <property type="term" value="C:U2-type spliceosomal complex"/>
    <property type="evidence" value="ECO:0000318"/>
    <property type="project" value="GO_Central"/>
</dbReference>
<dbReference type="InParanoid" id="A0A061F796"/>
<dbReference type="PANTHER" id="PTHR12930">
    <property type="entry name" value="ZINC FINGER PROTEIN 183"/>
    <property type="match status" value="1"/>
</dbReference>
<feature type="domain" description="C3H1-type" evidence="8">
    <location>
        <begin position="269"/>
        <end position="297"/>
    </location>
</feature>
<accession>A0A061F796</accession>
<dbReference type="HOGENOM" id="CLU_864390_0_0_1"/>
<organism evidence="9 10">
    <name type="scientific">Theobroma cacao</name>
    <name type="common">Cacao</name>
    <name type="synonym">Cocoa</name>
    <dbReference type="NCBI Taxonomy" id="3641"/>
    <lineage>
        <taxon>Eukaryota</taxon>
        <taxon>Viridiplantae</taxon>
        <taxon>Streptophyta</taxon>
        <taxon>Embryophyta</taxon>
        <taxon>Tracheophyta</taxon>
        <taxon>Spermatophyta</taxon>
        <taxon>Magnoliopsida</taxon>
        <taxon>eudicotyledons</taxon>
        <taxon>Gunneridae</taxon>
        <taxon>Pentapetalae</taxon>
        <taxon>rosids</taxon>
        <taxon>malvids</taxon>
        <taxon>Malvales</taxon>
        <taxon>Malvaceae</taxon>
        <taxon>Byttnerioideae</taxon>
        <taxon>Theobroma</taxon>
    </lineage>
</organism>